<sequence>MATVAEPMPSSLETQPSERYTFRILLPLTHSLIAIAKFLRSYSAIFSIFACCQLPIYFILTHYSCVDGVVSLMLPIANECILNHASSNSIFSTIIIL</sequence>
<gene>
    <name evidence="1" type="ORF">GBAR_LOCUS14295</name>
</gene>
<keyword evidence="2" id="KW-1185">Reference proteome</keyword>
<dbReference type="EMBL" id="CASHTH010002087">
    <property type="protein sequence ID" value="CAI8024618.1"/>
    <property type="molecule type" value="Genomic_DNA"/>
</dbReference>
<comment type="caution">
    <text evidence="1">The sequence shown here is derived from an EMBL/GenBank/DDBJ whole genome shotgun (WGS) entry which is preliminary data.</text>
</comment>
<organism evidence="1 2">
    <name type="scientific">Geodia barretti</name>
    <name type="common">Barrett's horny sponge</name>
    <dbReference type="NCBI Taxonomy" id="519541"/>
    <lineage>
        <taxon>Eukaryota</taxon>
        <taxon>Metazoa</taxon>
        <taxon>Porifera</taxon>
        <taxon>Demospongiae</taxon>
        <taxon>Heteroscleromorpha</taxon>
        <taxon>Tetractinellida</taxon>
        <taxon>Astrophorina</taxon>
        <taxon>Geodiidae</taxon>
        <taxon>Geodia</taxon>
    </lineage>
</organism>
<protein>
    <submittedName>
        <fullName evidence="1">Uncharacterized protein</fullName>
    </submittedName>
</protein>
<feature type="non-terminal residue" evidence="1">
    <location>
        <position position="97"/>
    </location>
</feature>
<proteinExistence type="predicted"/>
<name>A0AA35S8J2_GEOBA</name>
<evidence type="ECO:0000313" key="1">
    <source>
        <dbReference type="EMBL" id="CAI8024618.1"/>
    </source>
</evidence>
<dbReference type="AlphaFoldDB" id="A0AA35S8J2"/>
<evidence type="ECO:0000313" key="2">
    <source>
        <dbReference type="Proteomes" id="UP001174909"/>
    </source>
</evidence>
<dbReference type="Proteomes" id="UP001174909">
    <property type="component" value="Unassembled WGS sequence"/>
</dbReference>
<reference evidence="1" key="1">
    <citation type="submission" date="2023-03" db="EMBL/GenBank/DDBJ databases">
        <authorList>
            <person name="Steffen K."/>
            <person name="Cardenas P."/>
        </authorList>
    </citation>
    <scope>NUCLEOTIDE SEQUENCE</scope>
</reference>
<accession>A0AA35S8J2</accession>